<protein>
    <submittedName>
        <fullName evidence="2">Protein TSSC4</fullName>
    </submittedName>
</protein>
<evidence type="ECO:0000313" key="2">
    <source>
        <dbReference type="EMBL" id="KFM74458.1"/>
    </source>
</evidence>
<accession>A0A087UAR9</accession>
<dbReference type="InterPro" id="IPR029338">
    <property type="entry name" value="TSSC4"/>
</dbReference>
<evidence type="ECO:0000313" key="3">
    <source>
        <dbReference type="Proteomes" id="UP000054359"/>
    </source>
</evidence>
<reference evidence="2 3" key="1">
    <citation type="submission" date="2013-11" db="EMBL/GenBank/DDBJ databases">
        <title>Genome sequencing of Stegodyphus mimosarum.</title>
        <authorList>
            <person name="Bechsgaard J."/>
        </authorList>
    </citation>
    <scope>NUCLEOTIDE SEQUENCE [LARGE SCALE GENOMIC DNA]</scope>
</reference>
<feature type="region of interest" description="Disordered" evidence="1">
    <location>
        <begin position="146"/>
        <end position="188"/>
    </location>
</feature>
<dbReference type="EMBL" id="KK119038">
    <property type="protein sequence ID" value="KFM74458.1"/>
    <property type="molecule type" value="Genomic_DNA"/>
</dbReference>
<dbReference type="AlphaFoldDB" id="A0A087UAR9"/>
<dbReference type="Proteomes" id="UP000054359">
    <property type="component" value="Unassembled WGS sequence"/>
</dbReference>
<dbReference type="Pfam" id="PF15264">
    <property type="entry name" value="TSSC4"/>
    <property type="match status" value="1"/>
</dbReference>
<feature type="compositionally biased region" description="Low complexity" evidence="1">
    <location>
        <begin position="175"/>
        <end position="187"/>
    </location>
</feature>
<organism evidence="2 3">
    <name type="scientific">Stegodyphus mimosarum</name>
    <name type="common">African social velvet spider</name>
    <dbReference type="NCBI Taxonomy" id="407821"/>
    <lineage>
        <taxon>Eukaryota</taxon>
        <taxon>Metazoa</taxon>
        <taxon>Ecdysozoa</taxon>
        <taxon>Arthropoda</taxon>
        <taxon>Chelicerata</taxon>
        <taxon>Arachnida</taxon>
        <taxon>Araneae</taxon>
        <taxon>Araneomorphae</taxon>
        <taxon>Entelegynae</taxon>
        <taxon>Eresoidea</taxon>
        <taxon>Eresidae</taxon>
        <taxon>Stegodyphus</taxon>
    </lineage>
</organism>
<dbReference type="OMA" id="NCEPSEN"/>
<gene>
    <name evidence="2" type="ORF">X975_17518</name>
</gene>
<proteinExistence type="predicted"/>
<name>A0A087UAR9_STEMI</name>
<evidence type="ECO:0000256" key="1">
    <source>
        <dbReference type="SAM" id="MobiDB-lite"/>
    </source>
</evidence>
<dbReference type="OrthoDB" id="1906282at2759"/>
<keyword evidence="3" id="KW-1185">Reference proteome</keyword>
<feature type="non-terminal residue" evidence="2">
    <location>
        <position position="223"/>
    </location>
</feature>
<sequence length="223" mass="25640">MVKTVILPSTVTKHLISTLRCPPAVHSNEESQNFCLKGSKEFASRSVNVFGELEVLEKNHETWVSENYTHDCFEEPVSNTEICVKTEIFKKPTFVPPLKRRSNLRFKRRSQKWTYYSLADVAITSDATNAAVAVEFLNELRKRDEYNNDGESSQNEGKIMFSKPTQKRSRHFPHTASSSESATSESENFTNLIINKEERPSKLQKMYKLSSNNVKLDHLQNDF</sequence>